<organism evidence="2 3">
    <name type="scientific">Aspergillus sclerotioniger CBS 115572</name>
    <dbReference type="NCBI Taxonomy" id="1450535"/>
    <lineage>
        <taxon>Eukaryota</taxon>
        <taxon>Fungi</taxon>
        <taxon>Dikarya</taxon>
        <taxon>Ascomycota</taxon>
        <taxon>Pezizomycotina</taxon>
        <taxon>Eurotiomycetes</taxon>
        <taxon>Eurotiomycetidae</taxon>
        <taxon>Eurotiales</taxon>
        <taxon>Aspergillaceae</taxon>
        <taxon>Aspergillus</taxon>
        <taxon>Aspergillus subgen. Circumdati</taxon>
    </lineage>
</organism>
<evidence type="ECO:0000256" key="1">
    <source>
        <dbReference type="SAM" id="MobiDB-lite"/>
    </source>
</evidence>
<feature type="region of interest" description="Disordered" evidence="1">
    <location>
        <begin position="181"/>
        <end position="237"/>
    </location>
</feature>
<dbReference type="EMBL" id="MSFK01000006">
    <property type="protein sequence ID" value="PWY93445.1"/>
    <property type="molecule type" value="Genomic_DNA"/>
</dbReference>
<evidence type="ECO:0000313" key="3">
    <source>
        <dbReference type="Proteomes" id="UP000246702"/>
    </source>
</evidence>
<dbReference type="GeneID" id="37115290"/>
<name>A0A317X545_9EURO</name>
<accession>A0A317X545</accession>
<evidence type="ECO:0000313" key="2">
    <source>
        <dbReference type="EMBL" id="PWY93445.1"/>
    </source>
</evidence>
<keyword evidence="3" id="KW-1185">Reference proteome</keyword>
<gene>
    <name evidence="2" type="ORF">BO94DRAFT_543663</name>
</gene>
<dbReference type="Proteomes" id="UP000246702">
    <property type="component" value="Unassembled WGS sequence"/>
</dbReference>
<dbReference type="RefSeq" id="XP_025470206.1">
    <property type="nucleotide sequence ID" value="XM_025613147.1"/>
</dbReference>
<proteinExistence type="predicted"/>
<reference evidence="2 3" key="1">
    <citation type="submission" date="2016-12" db="EMBL/GenBank/DDBJ databases">
        <title>The genomes of Aspergillus section Nigri reveals drivers in fungal speciation.</title>
        <authorList>
            <consortium name="DOE Joint Genome Institute"/>
            <person name="Vesth T.C."/>
            <person name="Nybo J."/>
            <person name="Theobald S."/>
            <person name="Brandl J."/>
            <person name="Frisvad J.C."/>
            <person name="Nielsen K.F."/>
            <person name="Lyhne E.K."/>
            <person name="Kogle M.E."/>
            <person name="Kuo A."/>
            <person name="Riley R."/>
            <person name="Clum A."/>
            <person name="Nolan M."/>
            <person name="Lipzen A."/>
            <person name="Salamov A."/>
            <person name="Henrissat B."/>
            <person name="Wiebenga A."/>
            <person name="De Vries R.P."/>
            <person name="Grigoriev I.V."/>
            <person name="Mortensen U.H."/>
            <person name="Andersen M.R."/>
            <person name="Baker S.E."/>
        </authorList>
    </citation>
    <scope>NUCLEOTIDE SEQUENCE [LARGE SCALE GENOMIC DNA]</scope>
    <source>
        <strain evidence="2 3">CBS 115572</strain>
    </source>
</reference>
<sequence length="237" mass="26424">MGFLLRKRSYFCRHRTSTHNYNPQFYPYCALHARRSLTLPLYILSKTSSSLYSSLVIYSILINPSYHPSTAPQPSWQAQMFPDTQADATWQSPTPPKVPISHLFASIHVTLTSLCSRCPGAKDAGQATRSGSWNNSKNGHSQKLKIRNAKKEIQRLEGRKKDLVAYFFDDQGRVRTVAEKCAEGSEETDNTVDAEIAANGDVDQTDRGPQGNGIEEGNSQGAETVEYSLLPPDIERD</sequence>
<dbReference type="AlphaFoldDB" id="A0A317X545"/>
<comment type="caution">
    <text evidence="2">The sequence shown here is derived from an EMBL/GenBank/DDBJ whole genome shotgun (WGS) entry which is preliminary data.</text>
</comment>
<protein>
    <submittedName>
        <fullName evidence="2">Uncharacterized protein</fullName>
    </submittedName>
</protein>